<reference evidence="2" key="1">
    <citation type="submission" date="2022-09" db="EMBL/GenBank/DDBJ databases">
        <title>Complete Genomes of Fervidibacillus albus and Fervidibacillus halotolerans isolated from tidal flat sediments.</title>
        <authorList>
            <person name="Kwon K.K."/>
            <person name="Yang S.-H."/>
            <person name="Park M.J."/>
            <person name="Oh H.-M."/>
        </authorList>
    </citation>
    <scope>NUCLEOTIDE SEQUENCE</scope>
    <source>
        <strain evidence="2">MEBiC13591</strain>
    </source>
</reference>
<name>A0A9E8LVP7_9BACI</name>
<evidence type="ECO:0000313" key="3">
    <source>
        <dbReference type="Proteomes" id="UP001164718"/>
    </source>
</evidence>
<dbReference type="AlphaFoldDB" id="A0A9E8LVP7"/>
<gene>
    <name evidence="2" type="ORF">OE104_00925</name>
</gene>
<sequence>MIISSQSPFTNLVKAKSDHTTQAVELSEGVLPTNQLDDIYTDVELDKNVLEDDFNLEEVSDITTIQKMDKEKKELFYQIVEEQVAMSGLKTEEGQKMFKQSLVDFFDETSDTYGDLTAAQNKIEIELDEILEQENSFIIEPIEPLIETSDMVTVNPSFLKGNIKIGVKFAAAIFNTIIGIIVGGGVYKVQTYIIKVGEKEAQRIFYKTIGSRLKAWGAKKLAIALGAIITFAMNYLDMGTVIAKELEKRDKKPNNGYIEIY</sequence>
<organism evidence="2 3">
    <name type="scientific">Fervidibacillus albus</name>
    <dbReference type="NCBI Taxonomy" id="2980026"/>
    <lineage>
        <taxon>Bacteria</taxon>
        <taxon>Bacillati</taxon>
        <taxon>Bacillota</taxon>
        <taxon>Bacilli</taxon>
        <taxon>Bacillales</taxon>
        <taxon>Bacillaceae</taxon>
        <taxon>Fervidibacillus</taxon>
    </lineage>
</organism>
<feature type="transmembrane region" description="Helical" evidence="1">
    <location>
        <begin position="221"/>
        <end position="243"/>
    </location>
</feature>
<keyword evidence="1" id="KW-1133">Transmembrane helix</keyword>
<protein>
    <submittedName>
        <fullName evidence="2">Uncharacterized protein</fullName>
    </submittedName>
</protein>
<accession>A0A9E8LVP7</accession>
<dbReference type="KEGG" id="faf:OE104_00925"/>
<proteinExistence type="predicted"/>
<dbReference type="EMBL" id="CP106878">
    <property type="protein sequence ID" value="WAA09971.1"/>
    <property type="molecule type" value="Genomic_DNA"/>
</dbReference>
<feature type="transmembrane region" description="Helical" evidence="1">
    <location>
        <begin position="165"/>
        <end position="187"/>
    </location>
</feature>
<keyword evidence="1" id="KW-0812">Transmembrane</keyword>
<dbReference type="RefSeq" id="WP_275417754.1">
    <property type="nucleotide sequence ID" value="NZ_CP106878.1"/>
</dbReference>
<dbReference type="Proteomes" id="UP001164718">
    <property type="component" value="Chromosome"/>
</dbReference>
<evidence type="ECO:0000313" key="2">
    <source>
        <dbReference type="EMBL" id="WAA09971.1"/>
    </source>
</evidence>
<evidence type="ECO:0000256" key="1">
    <source>
        <dbReference type="SAM" id="Phobius"/>
    </source>
</evidence>
<keyword evidence="3" id="KW-1185">Reference proteome</keyword>
<keyword evidence="1" id="KW-0472">Membrane</keyword>